<keyword evidence="4" id="KW-0256">Endoplasmic reticulum</keyword>
<dbReference type="OrthoDB" id="432292at2759"/>
<dbReference type="STRING" id="28573.A0A0U1M3K4"/>
<feature type="transmembrane region" description="Helical" evidence="7">
    <location>
        <begin position="346"/>
        <end position="364"/>
    </location>
</feature>
<dbReference type="GO" id="GO:0006487">
    <property type="term" value="P:protein N-linked glycosylation"/>
    <property type="evidence" value="ECO:0007669"/>
    <property type="project" value="TreeGrafter"/>
</dbReference>
<evidence type="ECO:0000259" key="8">
    <source>
        <dbReference type="Pfam" id="PF25147"/>
    </source>
</evidence>
<dbReference type="GO" id="GO:0016740">
    <property type="term" value="F:transferase activity"/>
    <property type="evidence" value="ECO:0007669"/>
    <property type="project" value="UniProtKB-KW"/>
</dbReference>
<accession>A0A0U1M3K4</accession>
<dbReference type="OMA" id="VFFMYYT"/>
<dbReference type="InterPro" id="IPR056790">
    <property type="entry name" value="Ribophorin_II_C"/>
</dbReference>
<dbReference type="InterPro" id="IPR008814">
    <property type="entry name" value="Swp1"/>
</dbReference>
<evidence type="ECO:0000256" key="6">
    <source>
        <dbReference type="ARBA" id="ARBA00023136"/>
    </source>
</evidence>
<dbReference type="Pfam" id="PF25147">
    <property type="entry name" value="Ribophorin_II_C"/>
    <property type="match status" value="1"/>
</dbReference>
<feature type="domain" description="Ribophorin II C-terminal" evidence="8">
    <location>
        <begin position="294"/>
        <end position="397"/>
    </location>
</feature>
<feature type="transmembrane region" description="Helical" evidence="7">
    <location>
        <begin position="371"/>
        <end position="390"/>
    </location>
</feature>
<evidence type="ECO:0000313" key="10">
    <source>
        <dbReference type="Proteomes" id="UP000054383"/>
    </source>
</evidence>
<keyword evidence="3" id="KW-0732">Signal</keyword>
<evidence type="ECO:0000256" key="4">
    <source>
        <dbReference type="ARBA" id="ARBA00022824"/>
    </source>
</evidence>
<evidence type="ECO:0000256" key="7">
    <source>
        <dbReference type="SAM" id="Phobius"/>
    </source>
</evidence>
<dbReference type="GO" id="GO:0008250">
    <property type="term" value="C:oligosaccharyltransferase complex"/>
    <property type="evidence" value="ECO:0007669"/>
    <property type="project" value="InterPro"/>
</dbReference>
<evidence type="ECO:0000256" key="5">
    <source>
        <dbReference type="ARBA" id="ARBA00022989"/>
    </source>
</evidence>
<dbReference type="PANTHER" id="PTHR12640:SF0">
    <property type="entry name" value="DOLICHYL-DIPHOSPHOOLIGOSACCHARIDE--PROTEIN GLYCOSYLTRANSFERASE SUBUNIT 2"/>
    <property type="match status" value="1"/>
</dbReference>
<protein>
    <submittedName>
        <fullName evidence="9">Dolichyl-diphosphooligosaccharide--protein glycosyltransferase subunit SWP1</fullName>
    </submittedName>
</protein>
<keyword evidence="6 7" id="KW-0472">Membrane</keyword>
<dbReference type="EMBL" id="CVMT01000007">
    <property type="protein sequence ID" value="CRG90104.1"/>
    <property type="molecule type" value="Genomic_DNA"/>
</dbReference>
<keyword evidence="9" id="KW-0808">Transferase</keyword>
<dbReference type="Proteomes" id="UP000054383">
    <property type="component" value="Unassembled WGS sequence"/>
</dbReference>
<keyword evidence="5 7" id="KW-1133">Transmembrane helix</keyword>
<evidence type="ECO:0000313" key="9">
    <source>
        <dbReference type="EMBL" id="CRG90104.1"/>
    </source>
</evidence>
<evidence type="ECO:0000256" key="1">
    <source>
        <dbReference type="ARBA" id="ARBA00004477"/>
    </source>
</evidence>
<feature type="transmembrane region" description="Helical" evidence="7">
    <location>
        <begin position="97"/>
        <end position="120"/>
    </location>
</feature>
<dbReference type="PANTHER" id="PTHR12640">
    <property type="entry name" value="RIBOPHORIN II"/>
    <property type="match status" value="1"/>
</dbReference>
<evidence type="ECO:0000256" key="3">
    <source>
        <dbReference type="ARBA" id="ARBA00022729"/>
    </source>
</evidence>
<name>A0A0U1M3K4_TALIS</name>
<keyword evidence="10" id="KW-1185">Reference proteome</keyword>
<dbReference type="UniPathway" id="UPA00378"/>
<proteinExistence type="predicted"/>
<feature type="transmembrane region" description="Helical" evidence="7">
    <location>
        <begin position="302"/>
        <end position="326"/>
    </location>
</feature>
<reference evidence="9 10" key="1">
    <citation type="submission" date="2015-04" db="EMBL/GenBank/DDBJ databases">
        <authorList>
            <person name="Syromyatnikov M.Y."/>
            <person name="Popov V.N."/>
        </authorList>
    </citation>
    <scope>NUCLEOTIDE SEQUENCE [LARGE SCALE GENOMIC DNA]</scope>
    <source>
        <strain evidence="9">WF-38-12</strain>
    </source>
</reference>
<keyword evidence="2 7" id="KW-0812">Transmembrane</keyword>
<evidence type="ECO:0000256" key="2">
    <source>
        <dbReference type="ARBA" id="ARBA00022692"/>
    </source>
</evidence>
<sequence length="402" mass="43271">MNAETVAIGKARAVNAGSGTLKARSIGVRPGASAEAVERKKNADVFRRDQQNKELGLWEASGHWTGLALLGAFRPELSLSRTDATPSLAWPEQLRLFALPIAASFCLFLFFLSICAMRLLQCAVQLGLLAAAAPSVYAASWGFTDATVSVNSKSASANIKETLKENTPLSQPLVLGDADSLKLILTTQEARSAKRPHQAFLLLKDSQNGLDISYPLSVKESGKSKLELAQKDLPVQFLTTPSPIDAEIVIGSFGASDPYHKLAFQLSVNAEGKKSSKSGDIERYGKLPEIHHIFKQDPQSPAVIITLVFLLATLITIPVLVASWLFLDANLNHLPTALQAAPVPHVVFVASVIGLEGIFFLYYTSWNLFQTLPAALVVGTVAFLSGSRALSEVQSRRLAGLR</sequence>
<gene>
    <name evidence="9" type="ORF">PISL3812_07145</name>
</gene>
<organism evidence="9 10">
    <name type="scientific">Talaromyces islandicus</name>
    <name type="common">Penicillium islandicum</name>
    <dbReference type="NCBI Taxonomy" id="28573"/>
    <lineage>
        <taxon>Eukaryota</taxon>
        <taxon>Fungi</taxon>
        <taxon>Dikarya</taxon>
        <taxon>Ascomycota</taxon>
        <taxon>Pezizomycotina</taxon>
        <taxon>Eurotiomycetes</taxon>
        <taxon>Eurotiomycetidae</taxon>
        <taxon>Eurotiales</taxon>
        <taxon>Trichocomaceae</taxon>
        <taxon>Talaromyces</taxon>
        <taxon>Talaromyces sect. Islandici</taxon>
    </lineage>
</organism>
<comment type="subcellular location">
    <subcellularLocation>
        <location evidence="1">Endoplasmic reticulum membrane</location>
        <topology evidence="1">Multi-pass membrane protein</topology>
    </subcellularLocation>
</comment>
<dbReference type="AlphaFoldDB" id="A0A0U1M3K4"/>